<evidence type="ECO:0000256" key="2">
    <source>
        <dbReference type="SAM" id="MobiDB-lite"/>
    </source>
</evidence>
<sequence>MSFPTRVELEGLKRAALQSKCKELGIKANSKSEMLIDLILEHYQATAGPSRPSTSNKRKAQDEGKPRRVKAKIEPEETVLPISPKRGKVMEVVVRSPPKPRARGKGKAKAVTPVADVVSTVVPQAGPALAAQPLSAYPTSATIIDTTAETSLPDTRMADLELQIRNARKAGDESAREVMALKAFQNAIQQAFGDETSSDTLASMGQLAELRDMAPRLITLAGMDADALNSRVESIEKQAAEFEAAHKKNQSEIAELQERLRELETGMPDVNELGATLRHLQSQFNRIPDSVFNNTRPEEFAEDNRYTIIRPASAAPVAGPSNSQQPSSQLSIFQESLFPSENQNQNSGRATSVARSVRGSRQPLAEKEKEPEVEDARRSTQTQSRTSSQSSRGRSVEPYSRGRTSEPPTPSRKGKGRLLKTQLDTVNEDDTSVSPVADPFTPTHELTRSPPAAARNSASPPTPVSRPGSTVSSFLPPLTTLGTKSGPIAELPFKLIASSSKPSSEATSRSSAPTGRVARTNTKRIHAPSVRCPTSSQETTSSQPLFSFALPGVSAPSKNGTTSTSSAPKDHGFITPERLEANFNLFPATRIDLGRTPGGLAFKTTGRAPPGTPAVTNTLYGTEVARDTRFADLPYALDAGVLSWEEPIWPAAGISHAAANP</sequence>
<dbReference type="Proteomes" id="UP000663841">
    <property type="component" value="Unassembled WGS sequence"/>
</dbReference>
<protein>
    <submittedName>
        <fullName evidence="3">Uncharacterized protein</fullName>
    </submittedName>
</protein>
<feature type="compositionally biased region" description="Basic and acidic residues" evidence="2">
    <location>
        <begin position="59"/>
        <end position="70"/>
    </location>
</feature>
<comment type="caution">
    <text evidence="3">The sequence shown here is derived from an EMBL/GenBank/DDBJ whole genome shotgun (WGS) entry which is preliminary data.</text>
</comment>
<gene>
    <name evidence="3" type="ORF">RDB_LOCUS40644</name>
</gene>
<evidence type="ECO:0000256" key="1">
    <source>
        <dbReference type="SAM" id="Coils"/>
    </source>
</evidence>
<organism evidence="3 4">
    <name type="scientific">Rhizoctonia solani</name>
    <dbReference type="NCBI Taxonomy" id="456999"/>
    <lineage>
        <taxon>Eukaryota</taxon>
        <taxon>Fungi</taxon>
        <taxon>Dikarya</taxon>
        <taxon>Basidiomycota</taxon>
        <taxon>Agaricomycotina</taxon>
        <taxon>Agaricomycetes</taxon>
        <taxon>Cantharellales</taxon>
        <taxon>Ceratobasidiaceae</taxon>
        <taxon>Rhizoctonia</taxon>
    </lineage>
</organism>
<name>A0A8H2XCQ9_9AGAM</name>
<dbReference type="EMBL" id="CAJMWW010000072">
    <property type="protein sequence ID" value="CAE6419467.1"/>
    <property type="molecule type" value="Genomic_DNA"/>
</dbReference>
<reference evidence="3" key="1">
    <citation type="submission" date="2021-01" db="EMBL/GenBank/DDBJ databases">
        <authorList>
            <person name="Kaushik A."/>
        </authorList>
    </citation>
    <scope>NUCLEOTIDE SEQUENCE</scope>
    <source>
        <strain evidence="3">AG3-T5</strain>
    </source>
</reference>
<keyword evidence="1" id="KW-0175">Coiled coil</keyword>
<dbReference type="AlphaFoldDB" id="A0A8H2XCQ9"/>
<feature type="compositionally biased region" description="Low complexity" evidence="2">
    <location>
        <begin position="498"/>
        <end position="512"/>
    </location>
</feature>
<proteinExistence type="predicted"/>
<feature type="coiled-coil region" evidence="1">
    <location>
        <begin position="225"/>
        <end position="273"/>
    </location>
</feature>
<feature type="compositionally biased region" description="Low complexity" evidence="2">
    <location>
        <begin position="379"/>
        <end position="393"/>
    </location>
</feature>
<feature type="compositionally biased region" description="Polar residues" evidence="2">
    <location>
        <begin position="339"/>
        <end position="354"/>
    </location>
</feature>
<feature type="compositionally biased region" description="Basic and acidic residues" evidence="2">
    <location>
        <begin position="364"/>
        <end position="378"/>
    </location>
</feature>
<feature type="region of interest" description="Disordered" evidence="2">
    <location>
        <begin position="45"/>
        <end position="70"/>
    </location>
</feature>
<feature type="region of interest" description="Disordered" evidence="2">
    <location>
        <begin position="339"/>
        <end position="486"/>
    </location>
</feature>
<feature type="compositionally biased region" description="Low complexity" evidence="2">
    <location>
        <begin position="448"/>
        <end position="459"/>
    </location>
</feature>
<evidence type="ECO:0000313" key="3">
    <source>
        <dbReference type="EMBL" id="CAE6419467.1"/>
    </source>
</evidence>
<accession>A0A8H2XCQ9</accession>
<feature type="region of interest" description="Disordered" evidence="2">
    <location>
        <begin position="498"/>
        <end position="541"/>
    </location>
</feature>
<evidence type="ECO:0000313" key="4">
    <source>
        <dbReference type="Proteomes" id="UP000663841"/>
    </source>
</evidence>